<dbReference type="KEGG" id="agi:FSB73_23120"/>
<dbReference type="OrthoDB" id="1019466at2"/>
<keyword evidence="1" id="KW-1134">Transmembrane beta strand</keyword>
<proteinExistence type="inferred from homology"/>
<evidence type="ECO:0000313" key="4">
    <source>
        <dbReference type="Proteomes" id="UP000321291"/>
    </source>
</evidence>
<sequence length="182" mass="19671">MVISSDNLIDNGMLPVRQRDLTTAISTINAKEMEEMQATSIDQALQGRLAGVDIAANSGDPGAGLQIRIRGTSSINASDNPLIVVDGMPYDTDVPADFDFGTADEQGYAALINIAPSDIKEITVLKDAAATAIWAQGERVGYCLLRPKEEKEESHPLTILLRVHARPEPNQYPCLRDPNTLV</sequence>
<dbReference type="EMBL" id="CP042434">
    <property type="protein sequence ID" value="QEC74127.1"/>
    <property type="molecule type" value="Genomic_DNA"/>
</dbReference>
<protein>
    <recommendedName>
        <fullName evidence="2">TonB-dependent receptor plug domain-containing protein</fullName>
    </recommendedName>
</protein>
<feature type="domain" description="TonB-dependent receptor plug" evidence="2">
    <location>
        <begin position="18"/>
        <end position="135"/>
    </location>
</feature>
<dbReference type="Proteomes" id="UP000321291">
    <property type="component" value="Chromosome"/>
</dbReference>
<dbReference type="SUPFAM" id="SSF56935">
    <property type="entry name" value="Porins"/>
    <property type="match status" value="1"/>
</dbReference>
<dbReference type="Gene3D" id="2.170.130.10">
    <property type="entry name" value="TonB-dependent receptor, plug domain"/>
    <property type="match status" value="1"/>
</dbReference>
<accession>A0A5B8VRB3</accession>
<keyword evidence="1" id="KW-0813">Transport</keyword>
<keyword evidence="1" id="KW-0998">Cell outer membrane</keyword>
<dbReference type="RefSeq" id="WP_146787897.1">
    <property type="nucleotide sequence ID" value="NZ_CP042434.1"/>
</dbReference>
<dbReference type="InterPro" id="IPR012910">
    <property type="entry name" value="Plug_dom"/>
</dbReference>
<dbReference type="PROSITE" id="PS52016">
    <property type="entry name" value="TONB_DEPENDENT_REC_3"/>
    <property type="match status" value="1"/>
</dbReference>
<gene>
    <name evidence="3" type="ORF">FSB73_23120</name>
</gene>
<comment type="similarity">
    <text evidence="1">Belongs to the TonB-dependent receptor family.</text>
</comment>
<dbReference type="Pfam" id="PF07715">
    <property type="entry name" value="Plug"/>
    <property type="match status" value="1"/>
</dbReference>
<evidence type="ECO:0000313" key="3">
    <source>
        <dbReference type="EMBL" id="QEC74127.1"/>
    </source>
</evidence>
<dbReference type="InterPro" id="IPR037066">
    <property type="entry name" value="Plug_dom_sf"/>
</dbReference>
<evidence type="ECO:0000256" key="1">
    <source>
        <dbReference type="PROSITE-ProRule" id="PRU01360"/>
    </source>
</evidence>
<reference evidence="3 4" key="1">
    <citation type="journal article" date="2017" name="Int. J. Syst. Evol. Microbiol.">
        <title>Arachidicoccus ginsenosidivorans sp. nov., with ginsenoside-converting activity isolated from ginseng cultivating soil.</title>
        <authorList>
            <person name="Siddiqi M.Z."/>
            <person name="Aslam Z."/>
            <person name="Im W.T."/>
        </authorList>
    </citation>
    <scope>NUCLEOTIDE SEQUENCE [LARGE SCALE GENOMIC DNA]</scope>
    <source>
        <strain evidence="3 4">Gsoil 809</strain>
    </source>
</reference>
<comment type="subcellular location">
    <subcellularLocation>
        <location evidence="1">Cell outer membrane</location>
        <topology evidence="1">Multi-pass membrane protein</topology>
    </subcellularLocation>
</comment>
<name>A0A5B8VRB3_9BACT</name>
<dbReference type="AlphaFoldDB" id="A0A5B8VRB3"/>
<keyword evidence="1" id="KW-0812">Transmembrane</keyword>
<organism evidence="3 4">
    <name type="scientific">Arachidicoccus ginsenosidivorans</name>
    <dbReference type="NCBI Taxonomy" id="496057"/>
    <lineage>
        <taxon>Bacteria</taxon>
        <taxon>Pseudomonadati</taxon>
        <taxon>Bacteroidota</taxon>
        <taxon>Chitinophagia</taxon>
        <taxon>Chitinophagales</taxon>
        <taxon>Chitinophagaceae</taxon>
        <taxon>Arachidicoccus</taxon>
    </lineage>
</organism>
<dbReference type="GO" id="GO:0009279">
    <property type="term" value="C:cell outer membrane"/>
    <property type="evidence" value="ECO:0007669"/>
    <property type="project" value="UniProtKB-SubCell"/>
</dbReference>
<keyword evidence="1" id="KW-0472">Membrane</keyword>
<evidence type="ECO:0000259" key="2">
    <source>
        <dbReference type="Pfam" id="PF07715"/>
    </source>
</evidence>
<keyword evidence="4" id="KW-1185">Reference proteome</keyword>
<dbReference type="InterPro" id="IPR039426">
    <property type="entry name" value="TonB-dep_rcpt-like"/>
</dbReference>